<sequence length="284" mass="29306">MDSPRVRDVVAACQRLWPAAWAESWDSVGLAVGQPEVRVESILCALDPVDAVIAEAREAGADFLFTHHPLLLRGVTSVAADTLKGGQVTELIEAGIAAFNAHTNADSAVGGVSDVLADAIGLRERRPLAPTAGAPVGVGIGRAGALPEPLTVRQLAEALAEALAPTATGVRVAGDPEARIETAAVLGGSGDSLFDEVRAAGSDVYITSDLRHHPASEARDTAHRGAGTPHLIDISHWAAEALWLPRAAAQLADALAGDGFAVRIELSAVRSDPWDLCIGQPGFA</sequence>
<evidence type="ECO:0000256" key="3">
    <source>
        <dbReference type="ARBA" id="ARBA00022112"/>
    </source>
</evidence>
<comment type="similarity">
    <text evidence="1">Belongs to the GTP cyclohydrolase I type 2/NIF3 family.</text>
</comment>
<reference evidence="6 7" key="1">
    <citation type="submission" date="2020-01" db="EMBL/GenBank/DDBJ databases">
        <authorList>
            <person name="Deng T."/>
        </authorList>
    </citation>
    <scope>NUCLEOTIDE SEQUENCE [LARGE SCALE GENOMIC DNA]</scope>
    <source>
        <strain evidence="6 7">5221</strain>
    </source>
</reference>
<organism evidence="6 7">
    <name type="scientific">Brevibacterium rongguiense</name>
    <dbReference type="NCBI Taxonomy" id="2695267"/>
    <lineage>
        <taxon>Bacteria</taxon>
        <taxon>Bacillati</taxon>
        <taxon>Actinomycetota</taxon>
        <taxon>Actinomycetes</taxon>
        <taxon>Micrococcales</taxon>
        <taxon>Brevibacteriaceae</taxon>
        <taxon>Brevibacterium</taxon>
    </lineage>
</organism>
<dbReference type="AlphaFoldDB" id="A0A6N9H4L6"/>
<dbReference type="FunFam" id="3.40.1390.30:FF:000001">
    <property type="entry name" value="GTP cyclohydrolase 1 type 2"/>
    <property type="match status" value="1"/>
</dbReference>
<name>A0A6N9H4L6_9MICO</name>
<dbReference type="Gene3D" id="3.40.1390.30">
    <property type="entry name" value="NIF3 (NGG1p interacting factor 3)-like"/>
    <property type="match status" value="2"/>
</dbReference>
<keyword evidence="4 5" id="KW-0479">Metal-binding</keyword>
<dbReference type="PANTHER" id="PTHR13799:SF14">
    <property type="entry name" value="GTP CYCLOHYDROLASE 1 TYPE 2 HOMOLOG"/>
    <property type="match status" value="1"/>
</dbReference>
<dbReference type="NCBIfam" id="TIGR00486">
    <property type="entry name" value="YbgI_SA1388"/>
    <property type="match status" value="1"/>
</dbReference>
<dbReference type="PANTHER" id="PTHR13799">
    <property type="entry name" value="NGG1 INTERACTING FACTOR 3"/>
    <property type="match status" value="1"/>
</dbReference>
<dbReference type="Proteomes" id="UP000469215">
    <property type="component" value="Unassembled WGS sequence"/>
</dbReference>
<accession>A0A6N9H4L6</accession>
<comment type="caution">
    <text evidence="6">The sequence shown here is derived from an EMBL/GenBank/DDBJ whole genome shotgun (WGS) entry which is preliminary data.</text>
</comment>
<dbReference type="GO" id="GO:0005737">
    <property type="term" value="C:cytoplasm"/>
    <property type="evidence" value="ECO:0007669"/>
    <property type="project" value="TreeGrafter"/>
</dbReference>
<feature type="binding site" evidence="5">
    <location>
        <position position="68"/>
    </location>
    <ligand>
        <name>a divalent metal cation</name>
        <dbReference type="ChEBI" id="CHEBI:60240"/>
        <label>1</label>
    </ligand>
</feature>
<feature type="binding site" evidence="5">
    <location>
        <position position="67"/>
    </location>
    <ligand>
        <name>a divalent metal cation</name>
        <dbReference type="ChEBI" id="CHEBI:60240"/>
        <label>1</label>
    </ligand>
</feature>
<dbReference type="EMBL" id="WWEQ01000008">
    <property type="protein sequence ID" value="MYM18998.1"/>
    <property type="molecule type" value="Genomic_DNA"/>
</dbReference>
<evidence type="ECO:0000313" key="7">
    <source>
        <dbReference type="Proteomes" id="UP000469215"/>
    </source>
</evidence>
<dbReference type="InterPro" id="IPR036069">
    <property type="entry name" value="DUF34/NIF3_sf"/>
</dbReference>
<dbReference type="SUPFAM" id="SSF102705">
    <property type="entry name" value="NIF3 (NGG1p interacting factor 3)-like"/>
    <property type="match status" value="1"/>
</dbReference>
<dbReference type="RefSeq" id="WP_160952439.1">
    <property type="nucleotide sequence ID" value="NZ_WWEQ01000008.1"/>
</dbReference>
<comment type="subunit">
    <text evidence="2">Homohexamer.</text>
</comment>
<protein>
    <recommendedName>
        <fullName evidence="3">GTP cyclohydrolase 1 type 2 homolog</fullName>
    </recommendedName>
</protein>
<proteinExistence type="inferred from homology"/>
<feature type="binding site" evidence="5">
    <location>
        <position position="106"/>
    </location>
    <ligand>
        <name>a divalent metal cation</name>
        <dbReference type="ChEBI" id="CHEBI:60240"/>
        <label>1</label>
    </ligand>
</feature>
<dbReference type="InterPro" id="IPR002678">
    <property type="entry name" value="DUF34/NIF3"/>
</dbReference>
<evidence type="ECO:0000256" key="4">
    <source>
        <dbReference type="ARBA" id="ARBA00022723"/>
    </source>
</evidence>
<dbReference type="Pfam" id="PF01784">
    <property type="entry name" value="DUF34_NIF3"/>
    <property type="match status" value="1"/>
</dbReference>
<dbReference type="GO" id="GO:0046872">
    <property type="term" value="F:metal ion binding"/>
    <property type="evidence" value="ECO:0007669"/>
    <property type="project" value="UniProtKB-KW"/>
</dbReference>
<evidence type="ECO:0000256" key="5">
    <source>
        <dbReference type="PIRSR" id="PIRSR602678-1"/>
    </source>
</evidence>
<evidence type="ECO:0000256" key="1">
    <source>
        <dbReference type="ARBA" id="ARBA00006964"/>
    </source>
</evidence>
<evidence type="ECO:0000256" key="2">
    <source>
        <dbReference type="ARBA" id="ARBA00011643"/>
    </source>
</evidence>
<keyword evidence="7" id="KW-1185">Reference proteome</keyword>
<feature type="binding site" evidence="5">
    <location>
        <position position="240"/>
    </location>
    <ligand>
        <name>a divalent metal cation</name>
        <dbReference type="ChEBI" id="CHEBI:60240"/>
        <label>1</label>
    </ligand>
</feature>
<gene>
    <name evidence="6" type="ORF">GSY69_03135</name>
</gene>
<evidence type="ECO:0000313" key="6">
    <source>
        <dbReference type="EMBL" id="MYM18998.1"/>
    </source>
</evidence>
<feature type="binding site" evidence="5">
    <location>
        <position position="236"/>
    </location>
    <ligand>
        <name>a divalent metal cation</name>
        <dbReference type="ChEBI" id="CHEBI:60240"/>
        <label>1</label>
    </ligand>
</feature>